<proteinExistence type="predicted"/>
<sequence length="254" mass="28707">MVCVEARGAHSKPLGPMEMAVDPADPSNPLRLHTQPQLTETQMEILAGCNLPMPPRPAGNLSCGRKKALEENRANPLFCRACTWDKCGERDEDLHQGSVDELVGLLRAWVYERENSNLDIKAIRIYSQSISSRVIQRVQIGDLPSRSQTEEGMRLAQVAIQVREYRQVRQNVIGKWLHESLLKKLPADHDCSRFEFGICEPDKYIVATLLELHADGIDEGSFWELEDHIDGQKLKANSVAPHLYCPNWARNSRS</sequence>
<evidence type="ECO:0000313" key="1">
    <source>
        <dbReference type="EMBL" id="KUI73390.1"/>
    </source>
</evidence>
<reference evidence="1" key="1">
    <citation type="submission" date="2014-12" db="EMBL/GenBank/DDBJ databases">
        <title>Genome Sequence of Valsa Canker Pathogens Uncovers a Specific Adaption of Colonization on Woody Bark.</title>
        <authorList>
            <person name="Yin Z."/>
            <person name="Liu H."/>
            <person name="Gao X."/>
            <person name="Li Z."/>
            <person name="Song N."/>
            <person name="Ke X."/>
            <person name="Dai Q."/>
            <person name="Wu Y."/>
            <person name="Sun Y."/>
            <person name="Xu J.-R."/>
            <person name="Kang Z.K."/>
            <person name="Wang L."/>
            <person name="Huang L."/>
        </authorList>
    </citation>
    <scope>NUCLEOTIDE SEQUENCE [LARGE SCALE GENOMIC DNA]</scope>
    <source>
        <strain evidence="1">03-8</strain>
    </source>
</reference>
<dbReference type="EMBL" id="CM003107">
    <property type="protein sequence ID" value="KUI73390.1"/>
    <property type="molecule type" value="Genomic_DNA"/>
</dbReference>
<name>A0A194WB92_CYTMA</name>
<dbReference type="Proteomes" id="UP000078559">
    <property type="component" value="Chromosome 10"/>
</dbReference>
<organism evidence="1 2">
    <name type="scientific">Cytospora mali</name>
    <name type="common">Apple Valsa canker fungus</name>
    <name type="synonym">Valsa mali</name>
    <dbReference type="NCBI Taxonomy" id="578113"/>
    <lineage>
        <taxon>Eukaryota</taxon>
        <taxon>Fungi</taxon>
        <taxon>Dikarya</taxon>
        <taxon>Ascomycota</taxon>
        <taxon>Pezizomycotina</taxon>
        <taxon>Sordariomycetes</taxon>
        <taxon>Sordariomycetidae</taxon>
        <taxon>Diaporthales</taxon>
        <taxon>Cytosporaceae</taxon>
        <taxon>Cytospora</taxon>
    </lineage>
</organism>
<keyword evidence="2" id="KW-1185">Reference proteome</keyword>
<gene>
    <name evidence="1" type="ORF">VM1G_09019</name>
</gene>
<protein>
    <submittedName>
        <fullName evidence="1">Uncharacterized protein</fullName>
    </submittedName>
</protein>
<evidence type="ECO:0000313" key="2">
    <source>
        <dbReference type="Proteomes" id="UP000078559"/>
    </source>
</evidence>
<accession>A0A194WB92</accession>
<dbReference type="AlphaFoldDB" id="A0A194WB92"/>